<organism evidence="1">
    <name type="scientific">bioreactor metagenome</name>
    <dbReference type="NCBI Taxonomy" id="1076179"/>
    <lineage>
        <taxon>unclassified sequences</taxon>
        <taxon>metagenomes</taxon>
        <taxon>ecological metagenomes</taxon>
    </lineage>
</organism>
<comment type="caution">
    <text evidence="1">The sequence shown here is derived from an EMBL/GenBank/DDBJ whole genome shotgun (WGS) entry which is preliminary data.</text>
</comment>
<accession>A0A644VK03</accession>
<dbReference type="Gene3D" id="1.10.3230.30">
    <property type="entry name" value="Phage gp6-like head-tail connector protein"/>
    <property type="match status" value="1"/>
</dbReference>
<name>A0A644VK03_9ZZZZ</name>
<reference evidence="1" key="1">
    <citation type="submission" date="2019-08" db="EMBL/GenBank/DDBJ databases">
        <authorList>
            <person name="Kucharzyk K."/>
            <person name="Murdoch R.W."/>
            <person name="Higgins S."/>
            <person name="Loffler F."/>
        </authorList>
    </citation>
    <scope>NUCLEOTIDE SEQUENCE</scope>
</reference>
<protein>
    <recommendedName>
        <fullName evidence="2">Phage gp6-like head-tail connector protein</fullName>
    </recommendedName>
</protein>
<proteinExistence type="predicted"/>
<dbReference type="NCBIfam" id="TIGR01560">
    <property type="entry name" value="put_DNA_pack"/>
    <property type="match status" value="1"/>
</dbReference>
<dbReference type="InterPro" id="IPR021146">
    <property type="entry name" value="Phage_gp6-like_head-tail"/>
</dbReference>
<dbReference type="Pfam" id="PF05135">
    <property type="entry name" value="Phage_connect_1"/>
    <property type="match status" value="1"/>
</dbReference>
<sequence length="96" mass="10967">MITIEEVKVYLGIDYADEGIDKRLEHLIKVSSEYLKGSIGGDFDLSDYRAKELALIVISDLYDNHDLNAKVSGTVRMLVNDFSLQLRMEMRRKNGI</sequence>
<dbReference type="InterPro" id="IPR006450">
    <property type="entry name" value="Phage_HK97_gp6-like"/>
</dbReference>
<evidence type="ECO:0000313" key="1">
    <source>
        <dbReference type="EMBL" id="MPL91699.1"/>
    </source>
</evidence>
<dbReference type="CDD" id="cd08054">
    <property type="entry name" value="gp6"/>
    <property type="match status" value="1"/>
</dbReference>
<gene>
    <name evidence="1" type="ORF">SDC9_37775</name>
</gene>
<dbReference type="EMBL" id="VSSQ01000336">
    <property type="protein sequence ID" value="MPL91699.1"/>
    <property type="molecule type" value="Genomic_DNA"/>
</dbReference>
<evidence type="ECO:0008006" key="2">
    <source>
        <dbReference type="Google" id="ProtNLM"/>
    </source>
</evidence>
<dbReference type="AlphaFoldDB" id="A0A644VK03"/>